<dbReference type="Pfam" id="PF00215">
    <property type="entry name" value="OMPdecase"/>
    <property type="match status" value="1"/>
</dbReference>
<organism evidence="3 4">
    <name type="scientific">Candidatus Kaiserbacteria bacterium RIFCSPHIGHO2_01_FULL_56_24</name>
    <dbReference type="NCBI Taxonomy" id="1798487"/>
    <lineage>
        <taxon>Bacteria</taxon>
        <taxon>Candidatus Kaiseribacteriota</taxon>
    </lineage>
</organism>
<dbReference type="SMART" id="SM00934">
    <property type="entry name" value="OMPdecase"/>
    <property type="match status" value="1"/>
</dbReference>
<feature type="domain" description="Orotidine 5'-phosphate decarboxylase" evidence="2">
    <location>
        <begin position="11"/>
        <end position="234"/>
    </location>
</feature>
<dbReference type="InterPro" id="IPR011060">
    <property type="entry name" value="RibuloseP-bd_barrel"/>
</dbReference>
<protein>
    <recommendedName>
        <fullName evidence="2">Orotidine 5'-phosphate decarboxylase domain-containing protein</fullName>
    </recommendedName>
</protein>
<accession>A0A1F6DIG0</accession>
<keyword evidence="1" id="KW-0456">Lyase</keyword>
<dbReference type="SUPFAM" id="SSF51366">
    <property type="entry name" value="Ribulose-phoshate binding barrel"/>
    <property type="match status" value="1"/>
</dbReference>
<evidence type="ECO:0000256" key="1">
    <source>
        <dbReference type="ARBA" id="ARBA00023239"/>
    </source>
</evidence>
<evidence type="ECO:0000313" key="3">
    <source>
        <dbReference type="EMBL" id="OGG60792.1"/>
    </source>
</evidence>
<dbReference type="GO" id="GO:0006207">
    <property type="term" value="P:'de novo' pyrimidine nucleobase biosynthetic process"/>
    <property type="evidence" value="ECO:0007669"/>
    <property type="project" value="InterPro"/>
</dbReference>
<evidence type="ECO:0000313" key="4">
    <source>
        <dbReference type="Proteomes" id="UP000176377"/>
    </source>
</evidence>
<evidence type="ECO:0000259" key="2">
    <source>
        <dbReference type="SMART" id="SM00934"/>
    </source>
</evidence>
<gene>
    <name evidence="3" type="ORF">A2765_01620</name>
</gene>
<dbReference type="InterPro" id="IPR001754">
    <property type="entry name" value="OMPdeCOase_dom"/>
</dbReference>
<sequence>MENRLIPADRSVIVALDVLTNTESAKVVRATRDVPGIGGYKVGFGLALDGLGYSVNTVRRTHGEKTVVIYDQQKAGTDIPETGALFAKIVKESGCDAVILFPLAGPATQHDWTKCCQDEGLRVIIGLAMTHNKFFVSEGGYIADDAPERAFKLACAQGVTDFVVPGTKLHWVTKLRGVLINELGDGNFALYAPGFVTQGGDVSECGKAAGPCFHAIVGSAIYKQPDREEMRTAAMRATSKLVS</sequence>
<dbReference type="Gene3D" id="3.20.20.70">
    <property type="entry name" value="Aldolase class I"/>
    <property type="match status" value="1"/>
</dbReference>
<dbReference type="InterPro" id="IPR013785">
    <property type="entry name" value="Aldolase_TIM"/>
</dbReference>
<dbReference type="EMBL" id="MFLA01000001">
    <property type="protein sequence ID" value="OGG60792.1"/>
    <property type="molecule type" value="Genomic_DNA"/>
</dbReference>
<name>A0A1F6DIG0_9BACT</name>
<dbReference type="GO" id="GO:0004590">
    <property type="term" value="F:orotidine-5'-phosphate decarboxylase activity"/>
    <property type="evidence" value="ECO:0007669"/>
    <property type="project" value="InterPro"/>
</dbReference>
<dbReference type="AlphaFoldDB" id="A0A1F6DIG0"/>
<comment type="caution">
    <text evidence="3">The sequence shown here is derived from an EMBL/GenBank/DDBJ whole genome shotgun (WGS) entry which is preliminary data.</text>
</comment>
<proteinExistence type="predicted"/>
<reference evidence="3 4" key="1">
    <citation type="journal article" date="2016" name="Nat. Commun.">
        <title>Thousands of microbial genomes shed light on interconnected biogeochemical processes in an aquifer system.</title>
        <authorList>
            <person name="Anantharaman K."/>
            <person name="Brown C.T."/>
            <person name="Hug L.A."/>
            <person name="Sharon I."/>
            <person name="Castelle C.J."/>
            <person name="Probst A.J."/>
            <person name="Thomas B.C."/>
            <person name="Singh A."/>
            <person name="Wilkins M.J."/>
            <person name="Karaoz U."/>
            <person name="Brodie E.L."/>
            <person name="Williams K.H."/>
            <person name="Hubbard S.S."/>
            <person name="Banfield J.F."/>
        </authorList>
    </citation>
    <scope>NUCLEOTIDE SEQUENCE [LARGE SCALE GENOMIC DNA]</scope>
</reference>
<dbReference type="Proteomes" id="UP000176377">
    <property type="component" value="Unassembled WGS sequence"/>
</dbReference>